<evidence type="ECO:0000313" key="12">
    <source>
        <dbReference type="EMBL" id="MDP9821785.1"/>
    </source>
</evidence>
<dbReference type="PANTHER" id="PTHR11465">
    <property type="entry name" value="CATALASE"/>
    <property type="match status" value="1"/>
</dbReference>
<dbReference type="InterPro" id="IPR010582">
    <property type="entry name" value="Catalase_immune_responsive"/>
</dbReference>
<keyword evidence="6 10" id="KW-0560">Oxidoreductase</keyword>
<sequence length="503" mass="56221">MPVDVPENTAPATTVAGAPVVDNQNSLTAGPRGPMLLQDVWFLEKLAHFDREVIPERRMHAKGSGAFGTFTVTSTEITKYSKAAIFSEVGKQTELFARFSTVAGERGAADAERDIRGFSVKFYTEDGNWDLVGNNTPVFFFRDPLLFPDLNHAVKRDPRTNLRSAENNWDFWTNLPEALHQVTYVMGDRGIPASYRHMHGFGSHTYSLYNEAGERFWVKFHHVTQQGIKNLTDAEAAAVVAEDRESSQRDLLEAIDGGDFPKWKLMVQVMPEADAKDYRFHPFDLTKVWSKKDYPLIEVGEWELNRNPDNYFADVEQAAFTPANVVPGIGFSPDRMLQGRLFSYGDAQRYRLGVNHHQIPVNAPRGVANPNHPHRDGAMRVDGNQGAVPSIVPNSYNHFGDRPQYREPALQLDGPADRWDYREDDSNYFEQPGNLFRLMDSAAQKRLFANTARAIDGASEATIERHIANCTQADPAYGAGVRAAIEALKAGTLDDTDVNSDSV</sequence>
<keyword evidence="5 10" id="KW-0479">Metal-binding</keyword>
<gene>
    <name evidence="12" type="ORF">J2S59_001594</name>
</gene>
<organism evidence="12 13">
    <name type="scientific">Nocardioides massiliensis</name>
    <dbReference type="NCBI Taxonomy" id="1325935"/>
    <lineage>
        <taxon>Bacteria</taxon>
        <taxon>Bacillati</taxon>
        <taxon>Actinomycetota</taxon>
        <taxon>Actinomycetes</taxon>
        <taxon>Propionibacteriales</taxon>
        <taxon>Nocardioidaceae</taxon>
        <taxon>Nocardioides</taxon>
    </lineage>
</organism>
<proteinExistence type="inferred from homology"/>
<evidence type="ECO:0000256" key="6">
    <source>
        <dbReference type="ARBA" id="ARBA00023002"/>
    </source>
</evidence>
<dbReference type="PROSITE" id="PS00438">
    <property type="entry name" value="CATALASE_2"/>
    <property type="match status" value="1"/>
</dbReference>
<dbReference type="PANTHER" id="PTHR11465:SF61">
    <property type="entry name" value="CATALASE"/>
    <property type="match status" value="1"/>
</dbReference>
<feature type="domain" description="Catalase core" evidence="11">
    <location>
        <begin position="13"/>
        <end position="400"/>
    </location>
</feature>
<name>A0ABT9NMY7_9ACTN</name>
<dbReference type="EC" id="1.11.1.6" evidence="2 10"/>
<dbReference type="Pfam" id="PF00199">
    <property type="entry name" value="Catalase"/>
    <property type="match status" value="1"/>
</dbReference>
<evidence type="ECO:0000256" key="10">
    <source>
        <dbReference type="RuleBase" id="RU000498"/>
    </source>
</evidence>
<evidence type="ECO:0000256" key="7">
    <source>
        <dbReference type="ARBA" id="ARBA00023004"/>
    </source>
</evidence>
<evidence type="ECO:0000256" key="9">
    <source>
        <dbReference type="ARBA" id="ARBA00049254"/>
    </source>
</evidence>
<evidence type="ECO:0000256" key="5">
    <source>
        <dbReference type="ARBA" id="ARBA00022723"/>
    </source>
</evidence>
<dbReference type="InterPro" id="IPR024711">
    <property type="entry name" value="Catalase_clade1/3"/>
</dbReference>
<keyword evidence="13" id="KW-1185">Reference proteome</keyword>
<dbReference type="EMBL" id="JAUSQM010000001">
    <property type="protein sequence ID" value="MDP9821785.1"/>
    <property type="molecule type" value="Genomic_DNA"/>
</dbReference>
<dbReference type="PROSITE" id="PS00437">
    <property type="entry name" value="CATALASE_1"/>
    <property type="match status" value="1"/>
</dbReference>
<protein>
    <recommendedName>
        <fullName evidence="2 10">Catalase</fullName>
        <ecNumber evidence="2 10">1.11.1.6</ecNumber>
    </recommendedName>
</protein>
<dbReference type="InterPro" id="IPR024708">
    <property type="entry name" value="Catalase_AS"/>
</dbReference>
<keyword evidence="3 10" id="KW-0575">Peroxidase</keyword>
<dbReference type="InterPro" id="IPR002226">
    <property type="entry name" value="Catalase_haem_BS"/>
</dbReference>
<dbReference type="PROSITE" id="PS51402">
    <property type="entry name" value="CATALASE_3"/>
    <property type="match status" value="1"/>
</dbReference>
<evidence type="ECO:0000256" key="4">
    <source>
        <dbReference type="ARBA" id="ARBA00022617"/>
    </source>
</evidence>
<dbReference type="PIRSF" id="PIRSF038928">
    <property type="entry name" value="Catalase_clade1-3"/>
    <property type="match status" value="1"/>
</dbReference>
<dbReference type="GO" id="GO:0004096">
    <property type="term" value="F:catalase activity"/>
    <property type="evidence" value="ECO:0007669"/>
    <property type="project" value="UniProtKB-EC"/>
</dbReference>
<evidence type="ECO:0000256" key="1">
    <source>
        <dbReference type="ARBA" id="ARBA00005329"/>
    </source>
</evidence>
<evidence type="ECO:0000313" key="13">
    <source>
        <dbReference type="Proteomes" id="UP001240447"/>
    </source>
</evidence>
<keyword evidence="8 10" id="KW-0376">Hydrogen peroxide</keyword>
<dbReference type="Proteomes" id="UP001240447">
    <property type="component" value="Unassembled WGS sequence"/>
</dbReference>
<dbReference type="Gene3D" id="2.40.180.10">
    <property type="entry name" value="Catalase core domain"/>
    <property type="match status" value="1"/>
</dbReference>
<comment type="similarity">
    <text evidence="1 10">Belongs to the catalase family.</text>
</comment>
<dbReference type="RefSeq" id="WP_281366693.1">
    <property type="nucleotide sequence ID" value="NZ_CCXJ01000108.1"/>
</dbReference>
<comment type="caution">
    <text evidence="12">The sequence shown here is derived from an EMBL/GenBank/DDBJ whole genome shotgun (WGS) entry which is preliminary data.</text>
</comment>
<dbReference type="InterPro" id="IPR040333">
    <property type="entry name" value="Catalase_3"/>
</dbReference>
<dbReference type="PRINTS" id="PR00067">
    <property type="entry name" value="CATALASE"/>
</dbReference>
<keyword evidence="4 10" id="KW-0349">Heme</keyword>
<dbReference type="InterPro" id="IPR011614">
    <property type="entry name" value="Catalase_core"/>
</dbReference>
<keyword evidence="7 10" id="KW-0408">Iron</keyword>
<dbReference type="InterPro" id="IPR018028">
    <property type="entry name" value="Catalase"/>
</dbReference>
<reference evidence="12 13" key="1">
    <citation type="submission" date="2023-07" db="EMBL/GenBank/DDBJ databases">
        <title>Sequencing the genomes of 1000 actinobacteria strains.</title>
        <authorList>
            <person name="Klenk H.-P."/>
        </authorList>
    </citation>
    <scope>NUCLEOTIDE SEQUENCE [LARGE SCALE GENOMIC DNA]</scope>
    <source>
        <strain evidence="12 13">GD13</strain>
    </source>
</reference>
<evidence type="ECO:0000256" key="3">
    <source>
        <dbReference type="ARBA" id="ARBA00022559"/>
    </source>
</evidence>
<dbReference type="SMART" id="SM01060">
    <property type="entry name" value="Catalase"/>
    <property type="match status" value="1"/>
</dbReference>
<evidence type="ECO:0000256" key="8">
    <source>
        <dbReference type="ARBA" id="ARBA00023324"/>
    </source>
</evidence>
<evidence type="ECO:0000259" key="11">
    <source>
        <dbReference type="SMART" id="SM01060"/>
    </source>
</evidence>
<dbReference type="CDD" id="cd08156">
    <property type="entry name" value="catalase_clade_3"/>
    <property type="match status" value="1"/>
</dbReference>
<accession>A0ABT9NMY7</accession>
<evidence type="ECO:0000256" key="2">
    <source>
        <dbReference type="ARBA" id="ARBA00012314"/>
    </source>
</evidence>
<dbReference type="SUPFAM" id="SSF56634">
    <property type="entry name" value="Heme-dependent catalase-like"/>
    <property type="match status" value="1"/>
</dbReference>
<comment type="catalytic activity">
    <reaction evidence="9 10">
        <text>2 H2O2 = O2 + 2 H2O</text>
        <dbReference type="Rhea" id="RHEA:20309"/>
        <dbReference type="ChEBI" id="CHEBI:15377"/>
        <dbReference type="ChEBI" id="CHEBI:15379"/>
        <dbReference type="ChEBI" id="CHEBI:16240"/>
        <dbReference type="EC" id="1.11.1.6"/>
    </reaction>
</comment>
<dbReference type="InterPro" id="IPR020835">
    <property type="entry name" value="Catalase_sf"/>
</dbReference>
<dbReference type="Pfam" id="PF06628">
    <property type="entry name" value="Catalase-rel"/>
    <property type="match status" value="1"/>
</dbReference>